<keyword evidence="3" id="KW-0539">Nucleus</keyword>
<dbReference type="InterPro" id="IPR016024">
    <property type="entry name" value="ARM-type_fold"/>
</dbReference>
<dbReference type="AlphaFoldDB" id="R7TRU7"/>
<dbReference type="EMBL" id="AMQN01011377">
    <property type="status" value="NOT_ANNOTATED_CDS"/>
    <property type="molecule type" value="Genomic_DNA"/>
</dbReference>
<dbReference type="PANTHER" id="PTHR34105">
    <property type="entry name" value="PROLINE-, GLUTAMIC ACID- AND LEUCINE-RICH PROTEIN 1"/>
    <property type="match status" value="1"/>
</dbReference>
<dbReference type="SUPFAM" id="SSF48371">
    <property type="entry name" value="ARM repeat"/>
    <property type="match status" value="1"/>
</dbReference>
<feature type="domain" description="Pre-rRNA-processing protein RIX1 N-terminal" evidence="5">
    <location>
        <begin position="2"/>
        <end position="95"/>
    </location>
</feature>
<reference evidence="8" key="1">
    <citation type="submission" date="2012-12" db="EMBL/GenBank/DDBJ databases">
        <authorList>
            <person name="Hellsten U."/>
            <person name="Grimwood J."/>
            <person name="Chapman J.A."/>
            <person name="Shapiro H."/>
            <person name="Aerts A."/>
            <person name="Otillar R.P."/>
            <person name="Terry A.Y."/>
            <person name="Boore J.L."/>
            <person name="Simakov O."/>
            <person name="Marletaz F."/>
            <person name="Cho S.-J."/>
            <person name="Edsinger-Gonzales E."/>
            <person name="Havlak P."/>
            <person name="Kuo D.-H."/>
            <person name="Larsson T."/>
            <person name="Lv J."/>
            <person name="Arendt D."/>
            <person name="Savage R."/>
            <person name="Osoegawa K."/>
            <person name="de Jong P."/>
            <person name="Lindberg D.R."/>
            <person name="Seaver E.C."/>
            <person name="Weisblat D.A."/>
            <person name="Putnam N.H."/>
            <person name="Grigoriev I.V."/>
            <person name="Rokhsar D.S."/>
        </authorList>
    </citation>
    <scope>NUCLEOTIDE SEQUENCE</scope>
    <source>
        <strain evidence="8">I ESC-2004</strain>
    </source>
</reference>
<organism evidence="6">
    <name type="scientific">Capitella teleta</name>
    <name type="common">Polychaete worm</name>
    <dbReference type="NCBI Taxonomy" id="283909"/>
    <lineage>
        <taxon>Eukaryota</taxon>
        <taxon>Metazoa</taxon>
        <taxon>Spiralia</taxon>
        <taxon>Lophotrochozoa</taxon>
        <taxon>Annelida</taxon>
        <taxon>Polychaeta</taxon>
        <taxon>Sedentaria</taxon>
        <taxon>Scolecida</taxon>
        <taxon>Capitellidae</taxon>
        <taxon>Capitella</taxon>
    </lineage>
</organism>
<dbReference type="Pfam" id="PF08167">
    <property type="entry name" value="RIX1"/>
    <property type="match status" value="1"/>
</dbReference>
<comment type="similarity">
    <text evidence="2">Belongs to the RIX1/PELP1 family.</text>
</comment>
<feature type="region of interest" description="Disordered" evidence="4">
    <location>
        <begin position="557"/>
        <end position="603"/>
    </location>
</feature>
<reference evidence="7" key="3">
    <citation type="submission" date="2015-06" db="UniProtKB">
        <authorList>
            <consortium name="EnsemblMetazoa"/>
        </authorList>
    </citation>
    <scope>IDENTIFICATION</scope>
</reference>
<dbReference type="OMA" id="RVISLWC"/>
<evidence type="ECO:0000313" key="8">
    <source>
        <dbReference type="Proteomes" id="UP000014760"/>
    </source>
</evidence>
<sequence>MTMLQSASKPLLASLICSVLEEILLHSSKIPELSRQISSGVIPSLVPCFLTLSTKMNSCKLSGLKVTLSCFHGACGPFRGKIEKMLVPFLSGSQPRLSQSACECYALLSMCGGAGLQGVKHAQNWAELLDKLLGSMDVALTDLCGSYETILEQHHQPTTSLNFEPVNPVDPERTLQLTGRVKTLARAILAMLNMDFSAAVNVPVDDILHWVCRVLHMTPRPLVCSAPLSAGSNLMCFADTINGLLIQTLTWGLREQVYCTIEVWLSTLGACADMESSATDLIQYIRDDIQPQMDTLQLMTKAGSSLQSIQSQFSQKKKRKHAASGTATGDPQQMTSQSKIDPSANAAVCHAALRVLKALLDSHGPLLTAQQLRSVHAVVISHLLLVQSKDLPLPYTHASCRLALYEVLFGCVQCVHHQWAPPIHCALPILHHAILDPHKQIVSACKAMLAACEGLVHPRAPSLAVASTDALQCSSIEPLSSVNHQDPSASRAPQLNDANLKDLWDMQPNKKPRIEKEIEEVVDEEEEEEVVDSEEEEEEQPVEISDEEAQEIIEVYSTDEAPSTDIVINGQKQEADESGEEGKREEDEILEETEDKIPEDKIPSAVEEMMLDFNDADADS</sequence>
<dbReference type="PANTHER" id="PTHR34105:SF1">
    <property type="entry name" value="PROLINE-, GLUTAMIC ACID- AND LEUCINE-RICH PROTEIN 1"/>
    <property type="match status" value="1"/>
</dbReference>
<dbReference type="OrthoDB" id="20900at2759"/>
<evidence type="ECO:0000256" key="4">
    <source>
        <dbReference type="SAM" id="MobiDB-lite"/>
    </source>
</evidence>
<feature type="region of interest" description="Disordered" evidence="4">
    <location>
        <begin position="521"/>
        <end position="545"/>
    </location>
</feature>
<name>R7TRU7_CAPTE</name>
<dbReference type="HOGENOM" id="CLU_440927_0_0_1"/>
<dbReference type="EnsemblMetazoa" id="CapteT219987">
    <property type="protein sequence ID" value="CapteP219987"/>
    <property type="gene ID" value="CapteG219987"/>
</dbReference>
<dbReference type="STRING" id="283909.R7TRU7"/>
<proteinExistence type="inferred from homology"/>
<dbReference type="Proteomes" id="UP000014760">
    <property type="component" value="Unassembled WGS sequence"/>
</dbReference>
<dbReference type="GO" id="GO:0006364">
    <property type="term" value="P:rRNA processing"/>
    <property type="evidence" value="ECO:0007669"/>
    <property type="project" value="TreeGrafter"/>
</dbReference>
<gene>
    <name evidence="6" type="ORF">CAPTEDRAFT_219987</name>
</gene>
<comment type="subcellular location">
    <subcellularLocation>
        <location evidence="1">Nucleus</location>
    </subcellularLocation>
</comment>
<evidence type="ECO:0000259" key="5">
    <source>
        <dbReference type="Pfam" id="PF08167"/>
    </source>
</evidence>
<evidence type="ECO:0000313" key="7">
    <source>
        <dbReference type="EnsemblMetazoa" id="CapteP219987"/>
    </source>
</evidence>
<protein>
    <recommendedName>
        <fullName evidence="5">Pre-rRNA-processing protein RIX1 N-terminal domain-containing protein</fullName>
    </recommendedName>
</protein>
<dbReference type="GO" id="GO:0005634">
    <property type="term" value="C:nucleus"/>
    <property type="evidence" value="ECO:0007669"/>
    <property type="project" value="UniProtKB-SubCell"/>
</dbReference>
<reference evidence="6 8" key="2">
    <citation type="journal article" date="2013" name="Nature">
        <title>Insights into bilaterian evolution from three spiralian genomes.</title>
        <authorList>
            <person name="Simakov O."/>
            <person name="Marletaz F."/>
            <person name="Cho S.J."/>
            <person name="Edsinger-Gonzales E."/>
            <person name="Havlak P."/>
            <person name="Hellsten U."/>
            <person name="Kuo D.H."/>
            <person name="Larsson T."/>
            <person name="Lv J."/>
            <person name="Arendt D."/>
            <person name="Savage R."/>
            <person name="Osoegawa K."/>
            <person name="de Jong P."/>
            <person name="Grimwood J."/>
            <person name="Chapman J.A."/>
            <person name="Shapiro H."/>
            <person name="Aerts A."/>
            <person name="Otillar R.P."/>
            <person name="Terry A.Y."/>
            <person name="Boore J.L."/>
            <person name="Grigoriev I.V."/>
            <person name="Lindberg D.R."/>
            <person name="Seaver E.C."/>
            <person name="Weisblat D.A."/>
            <person name="Putnam N.H."/>
            <person name="Rokhsar D.S."/>
        </authorList>
    </citation>
    <scope>NUCLEOTIDE SEQUENCE</scope>
    <source>
        <strain evidence="6 8">I ESC-2004</strain>
    </source>
</reference>
<evidence type="ECO:0000313" key="6">
    <source>
        <dbReference type="EMBL" id="ELT96349.1"/>
    </source>
</evidence>
<dbReference type="EMBL" id="KB308855">
    <property type="protein sequence ID" value="ELT96349.1"/>
    <property type="molecule type" value="Genomic_DNA"/>
</dbReference>
<evidence type="ECO:0000256" key="1">
    <source>
        <dbReference type="ARBA" id="ARBA00004123"/>
    </source>
</evidence>
<evidence type="ECO:0000256" key="3">
    <source>
        <dbReference type="ARBA" id="ARBA00023242"/>
    </source>
</evidence>
<dbReference type="InterPro" id="IPR012583">
    <property type="entry name" value="RIX1_N"/>
</dbReference>
<evidence type="ECO:0000256" key="2">
    <source>
        <dbReference type="ARBA" id="ARBA00010511"/>
    </source>
</evidence>
<accession>R7TRU7</accession>
<keyword evidence="8" id="KW-1185">Reference proteome</keyword>